<evidence type="ECO:0000256" key="4">
    <source>
        <dbReference type="ARBA" id="ARBA00022777"/>
    </source>
</evidence>
<keyword evidence="6" id="KW-1133">Transmembrane helix</keyword>
<keyword evidence="10" id="KW-1185">Reference proteome</keyword>
<proteinExistence type="predicted"/>
<evidence type="ECO:0000256" key="6">
    <source>
        <dbReference type="SAM" id="Phobius"/>
    </source>
</evidence>
<feature type="chain" id="PRO_5037780821" description="histidine kinase" evidence="7">
    <location>
        <begin position="24"/>
        <end position="679"/>
    </location>
</feature>
<dbReference type="Proteomes" id="UP000662373">
    <property type="component" value="Unassembled WGS sequence"/>
</dbReference>
<comment type="caution">
    <text evidence="9">The sequence shown here is derived from an EMBL/GenBank/DDBJ whole genome shotgun (WGS) entry which is preliminary data.</text>
</comment>
<evidence type="ECO:0000256" key="2">
    <source>
        <dbReference type="ARBA" id="ARBA00012438"/>
    </source>
</evidence>
<organism evidence="9 10">
    <name type="scientific">Gelidibacter salicanalis</name>
    <dbReference type="NCBI Taxonomy" id="291193"/>
    <lineage>
        <taxon>Bacteria</taxon>
        <taxon>Pseudomonadati</taxon>
        <taxon>Bacteroidota</taxon>
        <taxon>Flavobacteriia</taxon>
        <taxon>Flavobacteriales</taxon>
        <taxon>Flavobacteriaceae</taxon>
        <taxon>Gelidibacter</taxon>
    </lineage>
</organism>
<keyword evidence="6" id="KW-0812">Transmembrane</keyword>
<dbReference type="SUPFAM" id="SSF55874">
    <property type="entry name" value="ATPase domain of HSP90 chaperone/DNA topoisomerase II/histidine kinase"/>
    <property type="match status" value="1"/>
</dbReference>
<dbReference type="InterPro" id="IPR005467">
    <property type="entry name" value="His_kinase_dom"/>
</dbReference>
<keyword evidence="6" id="KW-0472">Membrane</keyword>
<dbReference type="SMART" id="SM00028">
    <property type="entry name" value="TPR"/>
    <property type="match status" value="4"/>
</dbReference>
<keyword evidence="3" id="KW-0808">Transferase</keyword>
<dbReference type="AlphaFoldDB" id="A0A934NIR1"/>
<evidence type="ECO:0000256" key="5">
    <source>
        <dbReference type="ARBA" id="ARBA00023012"/>
    </source>
</evidence>
<dbReference type="Gene3D" id="1.25.40.10">
    <property type="entry name" value="Tetratricopeptide repeat domain"/>
    <property type="match status" value="2"/>
</dbReference>
<dbReference type="Gene3D" id="3.30.565.10">
    <property type="entry name" value="Histidine kinase-like ATPase, C-terminal domain"/>
    <property type="match status" value="1"/>
</dbReference>
<sequence length="679" mass="77756">MTIHVLRPPILFLLFLCSCPLIAQDIVGSSEYDSILKFRKLGEDPNNSLEIRLKYAKKAVNISHDLEVDSIVLRSNKILSTAYLYIGDYDAFSKINHENLKISKRISDTLNVGMTNHNLGFYHTTKSQNDSAYYYYTKAIKSYEQSGEVSRKIEVMANLSLIQYIERDYFGSEDLCIQALRLLAQLPTKDSNLSMFWILYNRLGIISLDLGLYEKSLEYHDRAIGISKKIGNGESDYYTSIHNKAFVLRKQGAYGAAIKLYEEILQQKDLFIEDPSFYPLILDNIAFTKFESQDKDYGAMENMFMEAYRLSDSLDDPTTKLAVSIDLSKFYKGQGKNDQALHFAQESYDLAGDISSNDILLESMILLSELKAGDEGKSYFKEYIRLSDSLLAHERGIRNKFARVHFETDQIELENQKIATEKMWWIISSVVLLLTSILVYIIITQRNKNRELKFRQDQQEANEEIYNLMLSQQDKVDGAKAEEKKRISQELHDGVLGRLFGTRLSLDSYNFNEGKEAVQVRSKYIAELKTIENDIRKISHDLSTDFVSGSGFMDIMTELIDKQTQAYQLESKFDFTDDINWEAIPNKTKINLYRMVQESLHNIYKHAKAKRVNISIQLKKAVICLSITDDGSGFDSNKSKKGIGLKNINSRAKELNGTVTIQSQIDKGTTLQIKTPYTT</sequence>
<dbReference type="SUPFAM" id="SSF48452">
    <property type="entry name" value="TPR-like"/>
    <property type="match status" value="2"/>
</dbReference>
<comment type="catalytic activity">
    <reaction evidence="1">
        <text>ATP + protein L-histidine = ADP + protein N-phospho-L-histidine.</text>
        <dbReference type="EC" id="2.7.13.3"/>
    </reaction>
</comment>
<dbReference type="InterPro" id="IPR019734">
    <property type="entry name" value="TPR_rpt"/>
</dbReference>
<dbReference type="CDD" id="cd16917">
    <property type="entry name" value="HATPase_UhpB-NarQ-NarX-like"/>
    <property type="match status" value="1"/>
</dbReference>
<evidence type="ECO:0000256" key="3">
    <source>
        <dbReference type="ARBA" id="ARBA00022679"/>
    </source>
</evidence>
<dbReference type="InterPro" id="IPR036890">
    <property type="entry name" value="HATPase_C_sf"/>
</dbReference>
<dbReference type="InterPro" id="IPR003594">
    <property type="entry name" value="HATPase_dom"/>
</dbReference>
<feature type="transmembrane region" description="Helical" evidence="6">
    <location>
        <begin position="423"/>
        <end position="443"/>
    </location>
</feature>
<feature type="signal peptide" evidence="7">
    <location>
        <begin position="1"/>
        <end position="23"/>
    </location>
</feature>
<dbReference type="PANTHER" id="PTHR24421:SF10">
    <property type="entry name" value="NITRATE_NITRITE SENSOR PROTEIN NARQ"/>
    <property type="match status" value="1"/>
</dbReference>
<evidence type="ECO:0000313" key="9">
    <source>
        <dbReference type="EMBL" id="MBJ7881488.1"/>
    </source>
</evidence>
<dbReference type="GO" id="GO:0004673">
    <property type="term" value="F:protein histidine kinase activity"/>
    <property type="evidence" value="ECO:0007669"/>
    <property type="project" value="UniProtKB-EC"/>
</dbReference>
<dbReference type="EMBL" id="JAEHJZ010000032">
    <property type="protein sequence ID" value="MBJ7881488.1"/>
    <property type="molecule type" value="Genomic_DNA"/>
</dbReference>
<keyword evidence="4" id="KW-0418">Kinase</keyword>
<name>A0A934NIR1_9FLAO</name>
<dbReference type="GO" id="GO:0000160">
    <property type="term" value="P:phosphorelay signal transduction system"/>
    <property type="evidence" value="ECO:0007669"/>
    <property type="project" value="UniProtKB-KW"/>
</dbReference>
<protein>
    <recommendedName>
        <fullName evidence="2">histidine kinase</fullName>
        <ecNumber evidence="2">2.7.13.3</ecNumber>
    </recommendedName>
</protein>
<dbReference type="Gene3D" id="1.20.5.1930">
    <property type="match status" value="1"/>
</dbReference>
<dbReference type="PROSITE" id="PS51257">
    <property type="entry name" value="PROKAR_LIPOPROTEIN"/>
    <property type="match status" value="1"/>
</dbReference>
<evidence type="ECO:0000313" key="10">
    <source>
        <dbReference type="Proteomes" id="UP000662373"/>
    </source>
</evidence>
<dbReference type="PANTHER" id="PTHR24421">
    <property type="entry name" value="NITRATE/NITRITE SENSOR PROTEIN NARX-RELATED"/>
    <property type="match status" value="1"/>
</dbReference>
<dbReference type="Pfam" id="PF13424">
    <property type="entry name" value="TPR_12"/>
    <property type="match status" value="1"/>
</dbReference>
<dbReference type="PROSITE" id="PS50109">
    <property type="entry name" value="HIS_KIN"/>
    <property type="match status" value="1"/>
</dbReference>
<evidence type="ECO:0000259" key="8">
    <source>
        <dbReference type="PROSITE" id="PS50109"/>
    </source>
</evidence>
<dbReference type="SMART" id="SM00387">
    <property type="entry name" value="HATPase_c"/>
    <property type="match status" value="1"/>
</dbReference>
<dbReference type="InterPro" id="IPR050482">
    <property type="entry name" value="Sensor_HK_TwoCompSys"/>
</dbReference>
<dbReference type="Pfam" id="PF02518">
    <property type="entry name" value="HATPase_c"/>
    <property type="match status" value="1"/>
</dbReference>
<keyword evidence="5" id="KW-0902">Two-component regulatory system</keyword>
<gene>
    <name evidence="9" type="ORF">JEM65_12640</name>
</gene>
<dbReference type="RefSeq" id="WP_199600062.1">
    <property type="nucleotide sequence ID" value="NZ_JAEHJZ010000032.1"/>
</dbReference>
<dbReference type="EC" id="2.7.13.3" evidence="2"/>
<reference evidence="9 10" key="1">
    <citation type="submission" date="2020-09" db="EMBL/GenBank/DDBJ databases">
        <title>Draft genome of Gelidibacter salicanalis PAMC21136.</title>
        <authorList>
            <person name="Park H."/>
        </authorList>
    </citation>
    <scope>NUCLEOTIDE SEQUENCE [LARGE SCALE GENOMIC DNA]</scope>
    <source>
        <strain evidence="9 10">PAMC21136</strain>
    </source>
</reference>
<dbReference type="InterPro" id="IPR011990">
    <property type="entry name" value="TPR-like_helical_dom_sf"/>
</dbReference>
<feature type="domain" description="Histidine kinase" evidence="8">
    <location>
        <begin position="592"/>
        <end position="679"/>
    </location>
</feature>
<accession>A0A934NIR1</accession>
<keyword evidence="7" id="KW-0732">Signal</keyword>
<evidence type="ECO:0000256" key="1">
    <source>
        <dbReference type="ARBA" id="ARBA00000085"/>
    </source>
</evidence>
<evidence type="ECO:0000256" key="7">
    <source>
        <dbReference type="SAM" id="SignalP"/>
    </source>
</evidence>